<accession>A0A7X0ZSJ3</accession>
<dbReference type="AlphaFoldDB" id="A0A7X0ZSJ3"/>
<reference evidence="5 6" key="1">
    <citation type="submission" date="2020-03" db="EMBL/GenBank/DDBJ databases">
        <title>Soil Listeria distribution.</title>
        <authorList>
            <person name="Liao J."/>
            <person name="Wiedmann M."/>
        </authorList>
    </citation>
    <scope>NUCLEOTIDE SEQUENCE [LARGE SCALE GENOMIC DNA]</scope>
    <source>
        <strain evidence="4 6">FSL L7-0039</strain>
        <strain evidence="3 5">FSL L7-0051</strain>
        <strain evidence="2 7">FSL L7-0054</strain>
    </source>
</reference>
<gene>
    <name evidence="2" type="ORF">HCB69_08780</name>
    <name evidence="3" type="ORF">HCC36_11995</name>
    <name evidence="4" type="ORF">HCJ81_01235</name>
</gene>
<protein>
    <submittedName>
        <fullName evidence="4">Uncharacterized protein</fullName>
    </submittedName>
</protein>
<keyword evidence="1" id="KW-0472">Membrane</keyword>
<evidence type="ECO:0000313" key="7">
    <source>
        <dbReference type="Proteomes" id="UP000585696"/>
    </source>
</evidence>
<feature type="transmembrane region" description="Helical" evidence="1">
    <location>
        <begin position="165"/>
        <end position="189"/>
    </location>
</feature>
<feature type="transmembrane region" description="Helical" evidence="1">
    <location>
        <begin position="12"/>
        <end position="34"/>
    </location>
</feature>
<dbReference type="Proteomes" id="UP000585696">
    <property type="component" value="Unassembled WGS sequence"/>
</dbReference>
<dbReference type="EMBL" id="JAARZS010000019">
    <property type="protein sequence ID" value="MBC2284472.1"/>
    <property type="molecule type" value="Genomic_DNA"/>
</dbReference>
<evidence type="ECO:0000313" key="3">
    <source>
        <dbReference type="EMBL" id="MBC2293953.1"/>
    </source>
</evidence>
<dbReference type="EMBL" id="JAASWV010000002">
    <property type="protein sequence ID" value="MBC2309486.1"/>
    <property type="molecule type" value="Genomic_DNA"/>
</dbReference>
<evidence type="ECO:0000313" key="5">
    <source>
        <dbReference type="Proteomes" id="UP000543005"/>
    </source>
</evidence>
<proteinExistence type="predicted"/>
<name>A0A7X0ZSJ3_9LIST</name>
<keyword evidence="1" id="KW-1133">Transmembrane helix</keyword>
<evidence type="ECO:0000256" key="1">
    <source>
        <dbReference type="SAM" id="Phobius"/>
    </source>
</evidence>
<feature type="transmembrane region" description="Helical" evidence="1">
    <location>
        <begin position="103"/>
        <end position="129"/>
    </location>
</feature>
<evidence type="ECO:0000313" key="4">
    <source>
        <dbReference type="EMBL" id="MBC2309486.1"/>
    </source>
</evidence>
<keyword evidence="1" id="KW-0812">Transmembrane</keyword>
<organism evidence="4 6">
    <name type="scientific">Listeria booriae</name>
    <dbReference type="NCBI Taxonomy" id="1552123"/>
    <lineage>
        <taxon>Bacteria</taxon>
        <taxon>Bacillati</taxon>
        <taxon>Bacillota</taxon>
        <taxon>Bacilli</taxon>
        <taxon>Bacillales</taxon>
        <taxon>Listeriaceae</taxon>
        <taxon>Listeria</taxon>
    </lineage>
</organism>
<dbReference type="Proteomes" id="UP000565628">
    <property type="component" value="Unassembled WGS sequence"/>
</dbReference>
<dbReference type="RefSeq" id="WP_185629635.1">
    <property type="nucleotide sequence ID" value="NZ_JAARZS010000019.1"/>
</dbReference>
<feature type="transmembrane region" description="Helical" evidence="1">
    <location>
        <begin position="196"/>
        <end position="217"/>
    </location>
</feature>
<comment type="caution">
    <text evidence="4">The sequence shown here is derived from an EMBL/GenBank/DDBJ whole genome shotgun (WGS) entry which is preliminary data.</text>
</comment>
<dbReference type="EMBL" id="JAARZT010000023">
    <property type="protein sequence ID" value="MBC2293953.1"/>
    <property type="molecule type" value="Genomic_DNA"/>
</dbReference>
<feature type="transmembrane region" description="Helical" evidence="1">
    <location>
        <begin position="237"/>
        <end position="257"/>
    </location>
</feature>
<evidence type="ECO:0000313" key="6">
    <source>
        <dbReference type="Proteomes" id="UP000565628"/>
    </source>
</evidence>
<evidence type="ECO:0000313" key="2">
    <source>
        <dbReference type="EMBL" id="MBC2284472.1"/>
    </source>
</evidence>
<feature type="transmembrane region" description="Helical" evidence="1">
    <location>
        <begin position="64"/>
        <end position="82"/>
    </location>
</feature>
<sequence>MHKFWIERIKNRNLIIFVSVSVLLVSLQFVFGAWKTMHFVNYDTVDITPYTQWLGSSHETNMGMLFYFVLPLLASLGGATIYNEDKKQGYFYLVYSKMSMRKYFTILILITFFLAFFVTSLVLFLNLVLNFMVLPAHNPIETLDVGLNFTYGNTLFPIFYYEHPLVYTSMYITMSALFSGLFAIITLTISLYIENFFVVISSVFLVQLVLMVIGFMTNNAIAPAHFLMERRDITNVSFFYIVLLYIFAFGATLLSYIMGVRKNVIN</sequence>
<dbReference type="Proteomes" id="UP000543005">
    <property type="component" value="Unassembled WGS sequence"/>
</dbReference>